<comment type="similarity">
    <text evidence="2">Belongs to the thioredoxin family. DsbA subfamily.</text>
</comment>
<evidence type="ECO:0000256" key="3">
    <source>
        <dbReference type="ARBA" id="ARBA00022729"/>
    </source>
</evidence>
<dbReference type="InterPro" id="IPR023205">
    <property type="entry name" value="DsbA/DsbL"/>
</dbReference>
<dbReference type="SUPFAM" id="SSF52833">
    <property type="entry name" value="Thioredoxin-like"/>
    <property type="match status" value="1"/>
</dbReference>
<dbReference type="Pfam" id="PF01323">
    <property type="entry name" value="DSBA"/>
    <property type="match status" value="1"/>
</dbReference>
<proteinExistence type="inferred from homology"/>
<dbReference type="PROSITE" id="PS51352">
    <property type="entry name" value="THIOREDOXIN_2"/>
    <property type="match status" value="1"/>
</dbReference>
<protein>
    <recommendedName>
        <fullName evidence="7">Thiol:disulfide interchange protein</fullName>
    </recommendedName>
</protein>
<dbReference type="InterPro" id="IPR050824">
    <property type="entry name" value="Thiol_disulfide_DsbA"/>
</dbReference>
<organism evidence="11 12">
    <name type="scientific">Sulfuritalea hydrogenivorans sk43H</name>
    <dbReference type="NCBI Taxonomy" id="1223802"/>
    <lineage>
        <taxon>Bacteria</taxon>
        <taxon>Pseudomonadati</taxon>
        <taxon>Pseudomonadota</taxon>
        <taxon>Betaproteobacteria</taxon>
        <taxon>Nitrosomonadales</taxon>
        <taxon>Sterolibacteriaceae</taxon>
        <taxon>Sulfuritalea</taxon>
    </lineage>
</organism>
<evidence type="ECO:0000313" key="12">
    <source>
        <dbReference type="Proteomes" id="UP000031637"/>
    </source>
</evidence>
<evidence type="ECO:0000256" key="1">
    <source>
        <dbReference type="ARBA" id="ARBA00004418"/>
    </source>
</evidence>
<dbReference type="InterPro" id="IPR036249">
    <property type="entry name" value="Thioredoxin-like_sf"/>
</dbReference>
<dbReference type="KEGG" id="shd:SUTH_01732"/>
<evidence type="ECO:0000256" key="9">
    <source>
        <dbReference type="SAM" id="SignalP"/>
    </source>
</evidence>
<keyword evidence="4 7" id="KW-0574">Periplasm</keyword>
<dbReference type="STRING" id="1223802.SUTH_01732"/>
<name>W0SE72_9PROT</name>
<dbReference type="AlphaFoldDB" id="W0SE72"/>
<dbReference type="CDD" id="cd03019">
    <property type="entry name" value="DsbA_DsbA"/>
    <property type="match status" value="1"/>
</dbReference>
<keyword evidence="3 9" id="KW-0732">Signal</keyword>
<evidence type="ECO:0000259" key="10">
    <source>
        <dbReference type="PROSITE" id="PS51352"/>
    </source>
</evidence>
<accession>W0SE72</accession>
<dbReference type="PIRSF" id="PIRSF001488">
    <property type="entry name" value="Tdi_protein"/>
    <property type="match status" value="1"/>
</dbReference>
<dbReference type="HOGENOM" id="CLU_088255_1_0_4"/>
<sequence length="214" mass="23660">MKRLTAWLFATLISSFVLSGISLAAEPQAGREFNPINPPLATPKGKIEVIEFFSYGCNHCSDFHPLITPWAARQPKDVSFRRIPVSFNRPEWARLARIYYALEATGDLAKLDAAVFIAIHEQRVTFKTDEAVVAWAASKGIDGKKFGDALASFSMQSKVQRGDQEAANARIRGVPSLVVDGKFLINNESVSNYDELLKLTDAMIAKARQEKSGK</sequence>
<dbReference type="GO" id="GO:0016491">
    <property type="term" value="F:oxidoreductase activity"/>
    <property type="evidence" value="ECO:0007669"/>
    <property type="project" value="InterPro"/>
</dbReference>
<dbReference type="Proteomes" id="UP000031637">
    <property type="component" value="Chromosome"/>
</dbReference>
<keyword evidence="12" id="KW-1185">Reference proteome</keyword>
<dbReference type="PANTHER" id="PTHR35891">
    <property type="entry name" value="THIOL:DISULFIDE INTERCHANGE PROTEIN DSBA"/>
    <property type="match status" value="1"/>
</dbReference>
<evidence type="ECO:0000256" key="4">
    <source>
        <dbReference type="ARBA" id="ARBA00022764"/>
    </source>
</evidence>
<keyword evidence="5 7" id="KW-1015">Disulfide bond</keyword>
<reference evidence="11 12" key="1">
    <citation type="journal article" date="2014" name="Syst. Appl. Microbiol.">
        <title>Complete genomes of freshwater sulfur oxidizers Sulfuricella denitrificans skB26 and Sulfuritalea hydrogenivorans sk43H: genetic insights into the sulfur oxidation pathway of betaproteobacteria.</title>
        <authorList>
            <person name="Watanabe T."/>
            <person name="Kojima H."/>
            <person name="Fukui M."/>
        </authorList>
    </citation>
    <scope>NUCLEOTIDE SEQUENCE [LARGE SCALE GENOMIC DNA]</scope>
    <source>
        <strain evidence="11">DSM22779</strain>
    </source>
</reference>
<evidence type="ECO:0000256" key="8">
    <source>
        <dbReference type="PIRSR" id="PIRSR001488-1"/>
    </source>
</evidence>
<evidence type="ECO:0000256" key="6">
    <source>
        <dbReference type="ARBA" id="ARBA00023284"/>
    </source>
</evidence>
<gene>
    <name evidence="11" type="ORF">SUTH_01732</name>
</gene>
<feature type="chain" id="PRO_5004795007" description="Thiol:disulfide interchange protein" evidence="9">
    <location>
        <begin position="25"/>
        <end position="214"/>
    </location>
</feature>
<evidence type="ECO:0000313" key="11">
    <source>
        <dbReference type="EMBL" id="BAO29524.1"/>
    </source>
</evidence>
<dbReference type="PANTHER" id="PTHR35891:SF2">
    <property type="entry name" value="THIOL:DISULFIDE INTERCHANGE PROTEIN DSBA"/>
    <property type="match status" value="1"/>
</dbReference>
<dbReference type="RefSeq" id="WP_041098585.1">
    <property type="nucleotide sequence ID" value="NZ_AP012547.1"/>
</dbReference>
<feature type="signal peptide" evidence="9">
    <location>
        <begin position="1"/>
        <end position="24"/>
    </location>
</feature>
<dbReference type="GO" id="GO:0042597">
    <property type="term" value="C:periplasmic space"/>
    <property type="evidence" value="ECO:0007669"/>
    <property type="project" value="UniProtKB-SubCell"/>
</dbReference>
<dbReference type="EMBL" id="AP012547">
    <property type="protein sequence ID" value="BAO29524.1"/>
    <property type="molecule type" value="Genomic_DNA"/>
</dbReference>
<comment type="subcellular location">
    <subcellularLocation>
        <location evidence="1 7">Periplasm</location>
    </subcellularLocation>
</comment>
<feature type="disulfide bond" description="Redox-active" evidence="8">
    <location>
        <begin position="57"/>
        <end position="60"/>
    </location>
</feature>
<evidence type="ECO:0000256" key="5">
    <source>
        <dbReference type="ARBA" id="ARBA00023157"/>
    </source>
</evidence>
<evidence type="ECO:0000256" key="2">
    <source>
        <dbReference type="ARBA" id="ARBA00005791"/>
    </source>
</evidence>
<feature type="domain" description="Thioredoxin" evidence="10">
    <location>
        <begin position="14"/>
        <end position="205"/>
    </location>
</feature>
<dbReference type="Gene3D" id="3.40.30.10">
    <property type="entry name" value="Glutaredoxin"/>
    <property type="match status" value="1"/>
</dbReference>
<evidence type="ECO:0000256" key="7">
    <source>
        <dbReference type="PIRNR" id="PIRNR001488"/>
    </source>
</evidence>
<dbReference type="InterPro" id="IPR001853">
    <property type="entry name" value="DSBA-like_thioredoxin_dom"/>
</dbReference>
<keyword evidence="6" id="KW-0676">Redox-active center</keyword>
<dbReference type="InterPro" id="IPR013766">
    <property type="entry name" value="Thioredoxin_domain"/>
</dbReference>